<dbReference type="Gene3D" id="3.40.50.11110">
    <property type="entry name" value="Sialyltransferase, C-terminal GT-B Rossman nucleotide-binding domain"/>
    <property type="match status" value="1"/>
</dbReference>
<dbReference type="PROSITE" id="PS51257">
    <property type="entry name" value="PROKAR_LIPOPROTEIN"/>
    <property type="match status" value="1"/>
</dbReference>
<dbReference type="EMBL" id="JAATLM010000001">
    <property type="protein sequence ID" value="NIZ69431.1"/>
    <property type="molecule type" value="Genomic_DNA"/>
</dbReference>
<name>A0A968GF30_9SPIO</name>
<proteinExistence type="predicted"/>
<evidence type="ECO:0000313" key="1">
    <source>
        <dbReference type="EMBL" id="NIZ69431.1"/>
    </source>
</evidence>
<comment type="caution">
    <text evidence="1">The sequence shown here is derived from an EMBL/GenBank/DDBJ whole genome shotgun (WGS) entry which is preliminary data.</text>
</comment>
<sequence length="455" mass="52326">MFQFLKKGGVFLALIMVVSCNPKTQAPPPSGSLNLLELMPKTDYAIYMLFGSPPAMQAGMHWQTHNVPSVVWTNRVYQFDPNYIPRNVEIIEDSKLESILLNSGDNLGRDLKNTYTVFEQRIDKLFRENPHATYTVYATDGFLEMVPYFIFSKGIKPEQVVVEILNDMANVSYFYRVNATQAETLFEAHRMEARDFIRSATSNPSGMGTWNSEKLPLGYELSGRFWFISRAVYDGVPFMSRINHRELPFSSWYHSLSSYQRSNLERLMFFDAKEIDKVLFPNGSTKTPIIIAGAYRANPNDSGLIVSEHFEAEMQAILDHFGDQYTYFFKGHPVLPEGSSSERQWMQDKGIHIFPSNTRFPFEFLMFHYSDLIVGGYPTSSYLSASAQQFRFHIGSITDPRLSLMYSWGYWPNLHIIDVSGGRSMFSFDTPHDFNDYYYDPALGVYVLYPNVTSR</sequence>
<reference evidence="1" key="1">
    <citation type="submission" date="2020-03" db="EMBL/GenBank/DDBJ databases">
        <title>Spirochaetal bacteria isolated from arthropods constitute a novel genus Entomospira genus novum within the order Spirochaetales.</title>
        <authorList>
            <person name="Grana-Miraglia L."/>
            <person name="Sikutova S."/>
            <person name="Fingerle V."/>
            <person name="Sing A."/>
            <person name="Castillo-Ramirez S."/>
            <person name="Margos G."/>
            <person name="Rudolf I."/>
        </authorList>
    </citation>
    <scope>NUCLEOTIDE SEQUENCE</scope>
    <source>
        <strain evidence="1">BR149</strain>
    </source>
</reference>
<accession>A0A968GF30</accession>
<dbReference type="RefSeq" id="WP_167695522.1">
    <property type="nucleotide sequence ID" value="NZ_CP118181.1"/>
</dbReference>
<keyword evidence="2" id="KW-1185">Reference proteome</keyword>
<organism evidence="1 2">
    <name type="scientific">Entomospira culicis</name>
    <dbReference type="NCBI Taxonomy" id="2719989"/>
    <lineage>
        <taxon>Bacteria</taxon>
        <taxon>Pseudomonadati</taxon>
        <taxon>Spirochaetota</taxon>
        <taxon>Spirochaetia</taxon>
        <taxon>Spirochaetales</taxon>
        <taxon>Spirochaetaceae</taxon>
        <taxon>Entomospira</taxon>
    </lineage>
</organism>
<dbReference type="AlphaFoldDB" id="A0A968GF30"/>
<protein>
    <submittedName>
        <fullName evidence="1">Uncharacterized protein</fullName>
    </submittedName>
</protein>
<evidence type="ECO:0000313" key="2">
    <source>
        <dbReference type="Proteomes" id="UP000778951"/>
    </source>
</evidence>
<dbReference type="Proteomes" id="UP000778951">
    <property type="component" value="Unassembled WGS sequence"/>
</dbReference>
<gene>
    <name evidence="1" type="ORF">HCT48_04285</name>
</gene>